<dbReference type="RefSeq" id="WP_161139866.1">
    <property type="nucleotide sequence ID" value="NZ_SPKJ01000016.1"/>
</dbReference>
<comment type="caution">
    <text evidence="6">Lacks conserved residue(s) required for the propagation of feature annotation.</text>
</comment>
<accession>A0A964T317</accession>
<dbReference type="Pfam" id="PF00156">
    <property type="entry name" value="Pribosyltran"/>
    <property type="match status" value="1"/>
</dbReference>
<keyword evidence="4 6" id="KW-0808">Transferase</keyword>
<comment type="similarity">
    <text evidence="6">Belongs to the purine/pyrimidine phosphoribosyltransferase family. PyrE subfamily.</text>
</comment>
<sequence length="186" mass="19604">MDERAELFELIRSRSFRKGGTFTLVSGRTSTIYFNLKPTMLHPLGARLIGAAVAARAAELGADYVGGLEMGAVPIVSATAAMSAVAGRPIGAVFVRKEVKDHGTRSLVEGLADGESLAGKRVLVVEDVTTTGGSALKAVAKLRQDGAVVSDVITIVEREEGATEAFVQAGLALHWLYRKTEFGSET</sequence>
<evidence type="ECO:0000256" key="2">
    <source>
        <dbReference type="ARBA" id="ARBA00011971"/>
    </source>
</evidence>
<evidence type="ECO:0000259" key="7">
    <source>
        <dbReference type="Pfam" id="PF00156"/>
    </source>
</evidence>
<dbReference type="OrthoDB" id="9779060at2"/>
<feature type="binding site" evidence="6">
    <location>
        <position position="158"/>
    </location>
    <ligand>
        <name>orotate</name>
        <dbReference type="ChEBI" id="CHEBI:30839"/>
    </ligand>
</feature>
<dbReference type="InterPro" id="IPR023031">
    <property type="entry name" value="OPRT"/>
</dbReference>
<feature type="binding site" description="in other chain" evidence="6">
    <location>
        <begin position="126"/>
        <end position="134"/>
    </location>
    <ligand>
        <name>5-phospho-alpha-D-ribose 1-diphosphate</name>
        <dbReference type="ChEBI" id="CHEBI:58017"/>
        <note>ligand shared between dimeric partners</note>
    </ligand>
</feature>
<comment type="cofactor">
    <cofactor evidence="6">
        <name>Mg(2+)</name>
        <dbReference type="ChEBI" id="CHEBI:18420"/>
    </cofactor>
</comment>
<dbReference type="AlphaFoldDB" id="A0A964T317"/>
<comment type="subunit">
    <text evidence="6">Homodimer.</text>
</comment>
<feature type="binding site" evidence="6">
    <location>
        <position position="100"/>
    </location>
    <ligand>
        <name>5-phospho-alpha-D-ribose 1-diphosphate</name>
        <dbReference type="ChEBI" id="CHEBI:58017"/>
        <note>ligand shared between dimeric partners</note>
    </ligand>
</feature>
<dbReference type="NCBIfam" id="TIGR00336">
    <property type="entry name" value="pyrE"/>
    <property type="match status" value="1"/>
</dbReference>
<feature type="binding site" description="in other chain" evidence="6">
    <location>
        <position position="97"/>
    </location>
    <ligand>
        <name>5-phospho-alpha-D-ribose 1-diphosphate</name>
        <dbReference type="ChEBI" id="CHEBI:58017"/>
        <note>ligand shared between dimeric partners</note>
    </ligand>
</feature>
<dbReference type="InterPro" id="IPR029057">
    <property type="entry name" value="PRTase-like"/>
</dbReference>
<keyword evidence="3 6" id="KW-0328">Glycosyltransferase</keyword>
<dbReference type="HAMAP" id="MF_01208">
    <property type="entry name" value="PyrE"/>
    <property type="match status" value="1"/>
</dbReference>
<dbReference type="PANTHER" id="PTHR19278">
    <property type="entry name" value="OROTATE PHOSPHORIBOSYLTRANSFERASE"/>
    <property type="match status" value="1"/>
</dbReference>
<comment type="caution">
    <text evidence="8">The sequence shown here is derived from an EMBL/GenBank/DDBJ whole genome shotgun (WGS) entry which is preliminary data.</text>
</comment>
<evidence type="ECO:0000256" key="1">
    <source>
        <dbReference type="ARBA" id="ARBA00004889"/>
    </source>
</evidence>
<dbReference type="EMBL" id="SPKJ01000016">
    <property type="protein sequence ID" value="MYZ47518.1"/>
    <property type="molecule type" value="Genomic_DNA"/>
</dbReference>
<keyword evidence="5 6" id="KW-0665">Pyrimidine biosynthesis</keyword>
<comment type="function">
    <text evidence="6">Catalyzes the transfer of a ribosyl phosphate group from 5-phosphoribose 1-diphosphate to orotate, leading to the formation of orotidine monophosphate (OMP).</text>
</comment>
<dbReference type="EC" id="2.4.2.10" evidence="2 6"/>
<evidence type="ECO:0000313" key="9">
    <source>
        <dbReference type="Proteomes" id="UP000773614"/>
    </source>
</evidence>
<feature type="binding site" evidence="6">
    <location>
        <position position="102"/>
    </location>
    <ligand>
        <name>5-phospho-alpha-D-ribose 1-diphosphate</name>
        <dbReference type="ChEBI" id="CHEBI:58017"/>
        <note>ligand shared between dimeric partners</note>
    </ligand>
</feature>
<dbReference type="GO" id="GO:0044205">
    <property type="term" value="P:'de novo' UMP biosynthetic process"/>
    <property type="evidence" value="ECO:0007669"/>
    <property type="project" value="UniProtKB-UniRule"/>
</dbReference>
<keyword evidence="9" id="KW-1185">Reference proteome</keyword>
<evidence type="ECO:0000313" key="8">
    <source>
        <dbReference type="EMBL" id="MYZ47518.1"/>
    </source>
</evidence>
<protein>
    <recommendedName>
        <fullName evidence="2 6">Orotate phosphoribosyltransferase</fullName>
        <shortName evidence="6">OPRT</shortName>
        <shortName evidence="6">OPRTase</shortName>
        <ecNumber evidence="2 6">2.4.2.10</ecNumber>
    </recommendedName>
</protein>
<dbReference type="Proteomes" id="UP000773614">
    <property type="component" value="Unassembled WGS sequence"/>
</dbReference>
<evidence type="ECO:0000256" key="3">
    <source>
        <dbReference type="ARBA" id="ARBA00022676"/>
    </source>
</evidence>
<dbReference type="CDD" id="cd06223">
    <property type="entry name" value="PRTases_typeI"/>
    <property type="match status" value="1"/>
</dbReference>
<dbReference type="PANTHER" id="PTHR19278:SF9">
    <property type="entry name" value="URIDINE 5'-MONOPHOSPHATE SYNTHASE"/>
    <property type="match status" value="1"/>
</dbReference>
<dbReference type="InterPro" id="IPR000836">
    <property type="entry name" value="PRTase_dom"/>
</dbReference>
<dbReference type="SUPFAM" id="SSF53271">
    <property type="entry name" value="PRTase-like"/>
    <property type="match status" value="1"/>
</dbReference>
<feature type="binding site" evidence="6">
    <location>
        <position position="96"/>
    </location>
    <ligand>
        <name>5-phospho-alpha-D-ribose 1-diphosphate</name>
        <dbReference type="ChEBI" id="CHEBI:58017"/>
        <note>ligand shared between dimeric partners</note>
    </ligand>
</feature>
<evidence type="ECO:0000256" key="4">
    <source>
        <dbReference type="ARBA" id="ARBA00022679"/>
    </source>
</evidence>
<reference evidence="8" key="1">
    <citation type="submission" date="2019-03" db="EMBL/GenBank/DDBJ databases">
        <title>Afifella sp. nov., isolated from activated sludge.</title>
        <authorList>
            <person name="Li Q."/>
            <person name="Liu Y."/>
        </authorList>
    </citation>
    <scope>NUCLEOTIDE SEQUENCE</scope>
    <source>
        <strain evidence="8">L72</strain>
    </source>
</reference>
<dbReference type="GO" id="GO:0000287">
    <property type="term" value="F:magnesium ion binding"/>
    <property type="evidence" value="ECO:0007669"/>
    <property type="project" value="UniProtKB-UniRule"/>
</dbReference>
<evidence type="ECO:0000256" key="6">
    <source>
        <dbReference type="HAMAP-Rule" id="MF_01208"/>
    </source>
</evidence>
<comment type="pathway">
    <text evidence="1 6">Pyrimidine metabolism; UMP biosynthesis via de novo pathway; UMP from orotate: step 1/2.</text>
</comment>
<dbReference type="InterPro" id="IPR004467">
    <property type="entry name" value="Or_phspho_trans_dom"/>
</dbReference>
<feature type="domain" description="Phosphoribosyltransferase" evidence="7">
    <location>
        <begin position="61"/>
        <end position="161"/>
    </location>
</feature>
<gene>
    <name evidence="6" type="primary">pyrE</name>
    <name evidence="8" type="ORF">E4O86_07310</name>
</gene>
<keyword evidence="6" id="KW-0460">Magnesium</keyword>
<dbReference type="GO" id="GO:0004588">
    <property type="term" value="F:orotate phosphoribosyltransferase activity"/>
    <property type="evidence" value="ECO:0007669"/>
    <property type="project" value="UniProtKB-UniRule"/>
</dbReference>
<organism evidence="8 9">
    <name type="scientific">Propylenella binzhouense</name>
    <dbReference type="NCBI Taxonomy" id="2555902"/>
    <lineage>
        <taxon>Bacteria</taxon>
        <taxon>Pseudomonadati</taxon>
        <taxon>Pseudomonadota</taxon>
        <taxon>Alphaproteobacteria</taxon>
        <taxon>Hyphomicrobiales</taxon>
        <taxon>Propylenellaceae</taxon>
        <taxon>Propylenella</taxon>
    </lineage>
</organism>
<dbReference type="Gene3D" id="3.40.50.2020">
    <property type="match status" value="1"/>
</dbReference>
<feature type="binding site" evidence="6">
    <location>
        <position position="130"/>
    </location>
    <ligand>
        <name>orotate</name>
        <dbReference type="ChEBI" id="CHEBI:30839"/>
    </ligand>
</feature>
<comment type="catalytic activity">
    <reaction evidence="6">
        <text>orotidine 5'-phosphate + diphosphate = orotate + 5-phospho-alpha-D-ribose 1-diphosphate</text>
        <dbReference type="Rhea" id="RHEA:10380"/>
        <dbReference type="ChEBI" id="CHEBI:30839"/>
        <dbReference type="ChEBI" id="CHEBI:33019"/>
        <dbReference type="ChEBI" id="CHEBI:57538"/>
        <dbReference type="ChEBI" id="CHEBI:58017"/>
        <dbReference type="EC" id="2.4.2.10"/>
    </reaction>
</comment>
<evidence type="ECO:0000256" key="5">
    <source>
        <dbReference type="ARBA" id="ARBA00022975"/>
    </source>
</evidence>
<proteinExistence type="inferred from homology"/>
<dbReference type="GO" id="GO:0019856">
    <property type="term" value="P:pyrimidine nucleobase biosynthetic process"/>
    <property type="evidence" value="ECO:0007669"/>
    <property type="project" value="TreeGrafter"/>
</dbReference>
<name>A0A964T317_9HYPH</name>